<proteinExistence type="predicted"/>
<organism evidence="2 3">
    <name type="scientific">Eragrostis curvula</name>
    <name type="common">weeping love grass</name>
    <dbReference type="NCBI Taxonomy" id="38414"/>
    <lineage>
        <taxon>Eukaryota</taxon>
        <taxon>Viridiplantae</taxon>
        <taxon>Streptophyta</taxon>
        <taxon>Embryophyta</taxon>
        <taxon>Tracheophyta</taxon>
        <taxon>Spermatophyta</taxon>
        <taxon>Magnoliopsida</taxon>
        <taxon>Liliopsida</taxon>
        <taxon>Poales</taxon>
        <taxon>Poaceae</taxon>
        <taxon>PACMAD clade</taxon>
        <taxon>Chloridoideae</taxon>
        <taxon>Eragrostideae</taxon>
        <taxon>Eragrostidinae</taxon>
        <taxon>Eragrostis</taxon>
    </lineage>
</organism>
<dbReference type="EMBL" id="RWGY01000004">
    <property type="protein sequence ID" value="TVU45709.1"/>
    <property type="molecule type" value="Genomic_DNA"/>
</dbReference>
<evidence type="ECO:0000313" key="3">
    <source>
        <dbReference type="Proteomes" id="UP000324897"/>
    </source>
</evidence>
<dbReference type="Gramene" id="TVU45709">
    <property type="protein sequence ID" value="TVU45709"/>
    <property type="gene ID" value="EJB05_05205"/>
</dbReference>
<reference evidence="2 3" key="1">
    <citation type="journal article" date="2019" name="Sci. Rep.">
        <title>A high-quality genome of Eragrostis curvula grass provides insights into Poaceae evolution and supports new strategies to enhance forage quality.</title>
        <authorList>
            <person name="Carballo J."/>
            <person name="Santos B.A.C.M."/>
            <person name="Zappacosta D."/>
            <person name="Garbus I."/>
            <person name="Selva J.P."/>
            <person name="Gallo C.A."/>
            <person name="Diaz A."/>
            <person name="Albertini E."/>
            <person name="Caccamo M."/>
            <person name="Echenique V."/>
        </authorList>
    </citation>
    <scope>NUCLEOTIDE SEQUENCE [LARGE SCALE GENOMIC DNA]</scope>
    <source>
        <strain evidence="3">cv. Victoria</strain>
        <tissue evidence="2">Leaf</tissue>
    </source>
</reference>
<accession>A0A5J9WBI5</accession>
<keyword evidence="3" id="KW-1185">Reference proteome</keyword>
<dbReference type="AlphaFoldDB" id="A0A5J9WBI5"/>
<sequence length="210" mass="23848">MDSVGCGFKTTGIQRFNKEKIPWIPILQQEHEDMRLKGHCLFCNRRTQNKSDFCFMLCRGHIINEGGTFIMDQLVQFAQIYTDPSIQLNRFCRVCFLAYNSECCPDHLLHHGAHHEAAAAAVAGDVIIEIENIEGWPAINGALLPVAFMDQVQEIHLDNGDVFYPVHSRTVEHIAQLPQDAEAHPCLRPNCPEMFRGAMPFCSLRCRHMA</sequence>
<comment type="caution">
    <text evidence="2">The sequence shown here is derived from an EMBL/GenBank/DDBJ whole genome shotgun (WGS) entry which is preliminary data.</text>
</comment>
<evidence type="ECO:0000313" key="2">
    <source>
        <dbReference type="EMBL" id="TVU45709.1"/>
    </source>
</evidence>
<dbReference type="Gramene" id="TVT99456">
    <property type="protein sequence ID" value="TVT99456"/>
    <property type="gene ID" value="EJB05_55181"/>
</dbReference>
<dbReference type="OrthoDB" id="715509at2759"/>
<feature type="non-terminal residue" evidence="2">
    <location>
        <position position="1"/>
    </location>
</feature>
<gene>
    <name evidence="2" type="ORF">EJB05_05205</name>
    <name evidence="1" type="ORF">EJB05_55181</name>
</gene>
<dbReference type="EMBL" id="RWGY01000715">
    <property type="protein sequence ID" value="TVT99456.1"/>
    <property type="molecule type" value="Genomic_DNA"/>
</dbReference>
<evidence type="ECO:0000313" key="1">
    <source>
        <dbReference type="EMBL" id="TVT99456.1"/>
    </source>
</evidence>
<protein>
    <submittedName>
        <fullName evidence="2">Uncharacterized protein</fullName>
    </submittedName>
</protein>
<name>A0A5J9WBI5_9POAL</name>
<dbReference type="Proteomes" id="UP000324897">
    <property type="component" value="Chromosome 5"/>
</dbReference>